<sequence>MDRPMIVLLLYLLMMTQAAGDQTLYRTTDARGHVSFSDDPSRGGEPVELAPISVVPSLPPPPPPASTSTASGRDGMDTPSRIYDAFAIAAPADGATLPTGAAGDVRVRLELRPALREGHLLRLRLDGNIVRPAARQPVIELTNLSRGEHHLRAELLDARGQVLQRTSAVTLYVQRASVNMLRNPHHVHSRPQAVR</sequence>
<feature type="chain" id="PRO_5009923592" evidence="2">
    <location>
        <begin position="21"/>
        <end position="195"/>
    </location>
</feature>
<reference evidence="5" key="1">
    <citation type="submission" date="2016-11" db="EMBL/GenBank/DDBJ databases">
        <authorList>
            <person name="Varghese N."/>
            <person name="Submissions S."/>
        </authorList>
    </citation>
    <scope>NUCLEOTIDE SEQUENCE [LARGE SCALE GENOMIC DNA]</scope>
    <source>
        <strain evidence="5">ALO Sharm</strain>
    </source>
</reference>
<name>A0A1M7A6H7_9GAMM</name>
<dbReference type="InterPro" id="IPR025392">
    <property type="entry name" value="DUF4124"/>
</dbReference>
<keyword evidence="5" id="KW-1185">Reference proteome</keyword>
<evidence type="ECO:0000313" key="5">
    <source>
        <dbReference type="Proteomes" id="UP000184248"/>
    </source>
</evidence>
<accession>A0A1M7A6H7</accession>
<keyword evidence="2" id="KW-0732">Signal</keyword>
<evidence type="ECO:0000256" key="1">
    <source>
        <dbReference type="SAM" id="MobiDB-lite"/>
    </source>
</evidence>
<dbReference type="RefSeq" id="WP_064700935.1">
    <property type="nucleotide sequence ID" value="NZ_BDEO01000018.1"/>
</dbReference>
<proteinExistence type="predicted"/>
<evidence type="ECO:0000313" key="4">
    <source>
        <dbReference type="EMBL" id="SHL38330.1"/>
    </source>
</evidence>
<feature type="region of interest" description="Disordered" evidence="1">
    <location>
        <begin position="35"/>
        <end position="76"/>
    </location>
</feature>
<feature type="signal peptide" evidence="2">
    <location>
        <begin position="1"/>
        <end position="20"/>
    </location>
</feature>
<dbReference type="EMBL" id="FRAL01000012">
    <property type="protein sequence ID" value="SHL38330.1"/>
    <property type="molecule type" value="Genomic_DNA"/>
</dbReference>
<dbReference type="Proteomes" id="UP000184248">
    <property type="component" value="Unassembled WGS sequence"/>
</dbReference>
<protein>
    <submittedName>
        <fullName evidence="4">Penicillin-Binding Protein C-terminus Family</fullName>
    </submittedName>
</protein>
<dbReference type="Pfam" id="PF13511">
    <property type="entry name" value="DUF4124"/>
    <property type="match status" value="1"/>
</dbReference>
<dbReference type="OrthoDB" id="6366673at2"/>
<evidence type="ECO:0000256" key="2">
    <source>
        <dbReference type="SAM" id="SignalP"/>
    </source>
</evidence>
<feature type="domain" description="DUF4124" evidence="3">
    <location>
        <begin position="12"/>
        <end position="62"/>
    </location>
</feature>
<gene>
    <name evidence="4" type="ORF">SAMN05192556_11240</name>
</gene>
<evidence type="ECO:0000259" key="3">
    <source>
        <dbReference type="Pfam" id="PF13511"/>
    </source>
</evidence>
<dbReference type="AlphaFoldDB" id="A0A1M7A6H7"/>
<organism evidence="4 5">
    <name type="scientific">Halomonas caseinilytica</name>
    <dbReference type="NCBI Taxonomy" id="438744"/>
    <lineage>
        <taxon>Bacteria</taxon>
        <taxon>Pseudomonadati</taxon>
        <taxon>Pseudomonadota</taxon>
        <taxon>Gammaproteobacteria</taxon>
        <taxon>Oceanospirillales</taxon>
        <taxon>Halomonadaceae</taxon>
        <taxon>Halomonas</taxon>
    </lineage>
</organism>